<accession>A0ABS6YRE3</accession>
<dbReference type="EMBL" id="WMBF01000254">
    <property type="protein sequence ID" value="MBW5424006.1"/>
    <property type="molecule type" value="Genomic_DNA"/>
</dbReference>
<evidence type="ECO:0000256" key="1">
    <source>
        <dbReference type="ARBA" id="ARBA00022679"/>
    </source>
</evidence>
<dbReference type="InterPro" id="IPR003018">
    <property type="entry name" value="GAF"/>
</dbReference>
<protein>
    <submittedName>
        <fullName evidence="6">ANTAR domain-containing protein</fullName>
    </submittedName>
</protein>
<dbReference type="Gene3D" id="3.30.450.40">
    <property type="match status" value="1"/>
</dbReference>
<dbReference type="PROSITE" id="PS50921">
    <property type="entry name" value="ANTAR"/>
    <property type="match status" value="1"/>
</dbReference>
<dbReference type="InterPro" id="IPR005561">
    <property type="entry name" value="ANTAR"/>
</dbReference>
<dbReference type="Gene3D" id="1.10.10.10">
    <property type="entry name" value="Winged helix-like DNA-binding domain superfamily/Winged helix DNA-binding domain"/>
    <property type="match status" value="1"/>
</dbReference>
<dbReference type="SUPFAM" id="SSF52172">
    <property type="entry name" value="CheY-like"/>
    <property type="match status" value="1"/>
</dbReference>
<dbReference type="PIRSF" id="PIRSF036625">
    <property type="entry name" value="GAF_ANTAR"/>
    <property type="match status" value="1"/>
</dbReference>
<feature type="domain" description="ANTAR" evidence="5">
    <location>
        <begin position="174"/>
        <end position="235"/>
    </location>
</feature>
<evidence type="ECO:0000256" key="2">
    <source>
        <dbReference type="ARBA" id="ARBA00022777"/>
    </source>
</evidence>
<dbReference type="RefSeq" id="WP_219690475.1">
    <property type="nucleotide sequence ID" value="NZ_WMBF01000254.1"/>
</dbReference>
<dbReference type="SUPFAM" id="SSF55781">
    <property type="entry name" value="GAF domain-like"/>
    <property type="match status" value="1"/>
</dbReference>
<dbReference type="SMART" id="SM01012">
    <property type="entry name" value="ANTAR"/>
    <property type="match status" value="1"/>
</dbReference>
<dbReference type="InterPro" id="IPR036388">
    <property type="entry name" value="WH-like_DNA-bd_sf"/>
</dbReference>
<dbReference type="InterPro" id="IPR029016">
    <property type="entry name" value="GAF-like_dom_sf"/>
</dbReference>
<name>A0ABS6YRE3_9ACTN</name>
<keyword evidence="7" id="KW-1185">Reference proteome</keyword>
<dbReference type="Pfam" id="PF13185">
    <property type="entry name" value="GAF_2"/>
    <property type="match status" value="1"/>
</dbReference>
<evidence type="ECO:0000256" key="4">
    <source>
        <dbReference type="ARBA" id="ARBA00023163"/>
    </source>
</evidence>
<sequence>MGDRPCALRLAEVLVEAADTLTDDFDPERHLRRVSDRSVELLDAQGAGVLYADGGDGVRLIPGSRQQEAVRALLAVQRQDGPCLDSLGTGEPVPPVRVDSHDASARWPAFAERAGEHGVAQTFAVPLRHGSSTLGVLNVFVSHAQQKACAEVELRITQVLADAAAVGLAHHRTHARYLTLTQQLQRALDSRIRIEQAKGMLAERWNTGMDEAFEALRRYARRERQVIDMVAVQVIKRTLDGEVLRKDRSASS</sequence>
<gene>
    <name evidence="6" type="ORF">GKQ77_20965</name>
</gene>
<keyword evidence="4" id="KW-0804">Transcription</keyword>
<dbReference type="Proteomes" id="UP001197114">
    <property type="component" value="Unassembled WGS sequence"/>
</dbReference>
<dbReference type="InterPro" id="IPR012074">
    <property type="entry name" value="GAF_ANTAR"/>
</dbReference>
<evidence type="ECO:0000313" key="7">
    <source>
        <dbReference type="Proteomes" id="UP001197114"/>
    </source>
</evidence>
<evidence type="ECO:0000259" key="5">
    <source>
        <dbReference type="PROSITE" id="PS50921"/>
    </source>
</evidence>
<keyword evidence="2" id="KW-0418">Kinase</keyword>
<evidence type="ECO:0000256" key="3">
    <source>
        <dbReference type="ARBA" id="ARBA00023015"/>
    </source>
</evidence>
<keyword evidence="1" id="KW-0808">Transferase</keyword>
<proteinExistence type="predicted"/>
<comment type="caution">
    <text evidence="6">The sequence shown here is derived from an EMBL/GenBank/DDBJ whole genome shotgun (WGS) entry which is preliminary data.</text>
</comment>
<organism evidence="6 7">
    <name type="scientific">Streptomyces anatolicus</name>
    <dbReference type="NCBI Taxonomy" id="2675858"/>
    <lineage>
        <taxon>Bacteria</taxon>
        <taxon>Bacillati</taxon>
        <taxon>Actinomycetota</taxon>
        <taxon>Actinomycetes</taxon>
        <taxon>Kitasatosporales</taxon>
        <taxon>Streptomycetaceae</taxon>
        <taxon>Streptomyces</taxon>
    </lineage>
</organism>
<keyword evidence="3" id="KW-0805">Transcription regulation</keyword>
<dbReference type="Pfam" id="PF03861">
    <property type="entry name" value="ANTAR"/>
    <property type="match status" value="1"/>
</dbReference>
<dbReference type="InterPro" id="IPR011006">
    <property type="entry name" value="CheY-like_superfamily"/>
</dbReference>
<evidence type="ECO:0000313" key="6">
    <source>
        <dbReference type="EMBL" id="MBW5424006.1"/>
    </source>
</evidence>
<reference evidence="6 7" key="1">
    <citation type="submission" date="2019-11" db="EMBL/GenBank/DDBJ databases">
        <authorList>
            <person name="Ay H."/>
        </authorList>
    </citation>
    <scope>NUCLEOTIDE SEQUENCE [LARGE SCALE GENOMIC DNA]</scope>
    <source>
        <strain evidence="6 7">BG9H</strain>
    </source>
</reference>